<dbReference type="PROSITE" id="PS50888">
    <property type="entry name" value="BHLH"/>
    <property type="match status" value="1"/>
</dbReference>
<keyword evidence="8" id="KW-1185">Reference proteome</keyword>
<feature type="compositionally biased region" description="Basic and acidic residues" evidence="5">
    <location>
        <begin position="109"/>
        <end position="119"/>
    </location>
</feature>
<dbReference type="Pfam" id="PF00010">
    <property type="entry name" value="HLH"/>
    <property type="match status" value="1"/>
</dbReference>
<organism evidence="7 8">
    <name type="scientific">Lupinus luteus</name>
    <name type="common">European yellow lupine</name>
    <dbReference type="NCBI Taxonomy" id="3873"/>
    <lineage>
        <taxon>Eukaryota</taxon>
        <taxon>Viridiplantae</taxon>
        <taxon>Streptophyta</taxon>
        <taxon>Embryophyta</taxon>
        <taxon>Tracheophyta</taxon>
        <taxon>Spermatophyta</taxon>
        <taxon>Magnoliopsida</taxon>
        <taxon>eudicotyledons</taxon>
        <taxon>Gunneridae</taxon>
        <taxon>Pentapetalae</taxon>
        <taxon>rosids</taxon>
        <taxon>fabids</taxon>
        <taxon>Fabales</taxon>
        <taxon>Fabaceae</taxon>
        <taxon>Papilionoideae</taxon>
        <taxon>50 kb inversion clade</taxon>
        <taxon>genistoids sensu lato</taxon>
        <taxon>core genistoids</taxon>
        <taxon>Genisteae</taxon>
        <taxon>Lupinus</taxon>
    </lineage>
</organism>
<evidence type="ECO:0000256" key="1">
    <source>
        <dbReference type="ARBA" id="ARBA00004123"/>
    </source>
</evidence>
<name>A0AAV1W4X1_LUPLU</name>
<dbReference type="InterPro" id="IPR036638">
    <property type="entry name" value="HLH_DNA-bd_sf"/>
</dbReference>
<evidence type="ECO:0000313" key="7">
    <source>
        <dbReference type="EMBL" id="CAL0304237.1"/>
    </source>
</evidence>
<keyword evidence="3" id="KW-0804">Transcription</keyword>
<evidence type="ECO:0000256" key="2">
    <source>
        <dbReference type="ARBA" id="ARBA00023015"/>
    </source>
</evidence>
<dbReference type="InterPro" id="IPR024097">
    <property type="entry name" value="bHLH_ZIP_TF"/>
</dbReference>
<feature type="compositionally biased region" description="Basic and acidic residues" evidence="5">
    <location>
        <begin position="142"/>
        <end position="159"/>
    </location>
</feature>
<comment type="caution">
    <text evidence="7">The sequence shown here is derived from an EMBL/GenBank/DDBJ whole genome shotgun (WGS) entry which is preliminary data.</text>
</comment>
<evidence type="ECO:0000259" key="6">
    <source>
        <dbReference type="PROSITE" id="PS50888"/>
    </source>
</evidence>
<feature type="compositionally biased region" description="Basic residues" evidence="5">
    <location>
        <begin position="91"/>
        <end position="101"/>
    </location>
</feature>
<feature type="region of interest" description="Disordered" evidence="5">
    <location>
        <begin position="89"/>
        <end position="164"/>
    </location>
</feature>
<dbReference type="CDD" id="cd18919">
    <property type="entry name" value="bHLH_AtBPE_like"/>
    <property type="match status" value="1"/>
</dbReference>
<dbReference type="EMBL" id="CAXHTB010000003">
    <property type="protein sequence ID" value="CAL0304237.1"/>
    <property type="molecule type" value="Genomic_DNA"/>
</dbReference>
<feature type="domain" description="BHLH" evidence="6">
    <location>
        <begin position="176"/>
        <end position="226"/>
    </location>
</feature>
<dbReference type="InterPro" id="IPR011598">
    <property type="entry name" value="bHLH_dom"/>
</dbReference>
<gene>
    <name evidence="7" type="ORF">LLUT_LOCUS5297</name>
</gene>
<proteinExistence type="predicted"/>
<dbReference type="GO" id="GO:0005634">
    <property type="term" value="C:nucleus"/>
    <property type="evidence" value="ECO:0007669"/>
    <property type="project" value="UniProtKB-SubCell"/>
</dbReference>
<dbReference type="Proteomes" id="UP001497480">
    <property type="component" value="Unassembled WGS sequence"/>
</dbReference>
<dbReference type="PANTHER" id="PTHR12565:SF456">
    <property type="entry name" value="BHLH DOMAIN-CONTAINING PROTEIN"/>
    <property type="match status" value="1"/>
</dbReference>
<evidence type="ECO:0000313" key="8">
    <source>
        <dbReference type="Proteomes" id="UP001497480"/>
    </source>
</evidence>
<evidence type="ECO:0000256" key="4">
    <source>
        <dbReference type="ARBA" id="ARBA00023242"/>
    </source>
</evidence>
<dbReference type="SMART" id="SM00353">
    <property type="entry name" value="HLH"/>
    <property type="match status" value="1"/>
</dbReference>
<dbReference type="GO" id="GO:0046983">
    <property type="term" value="F:protein dimerization activity"/>
    <property type="evidence" value="ECO:0007669"/>
    <property type="project" value="InterPro"/>
</dbReference>
<dbReference type="Gene3D" id="4.10.280.10">
    <property type="entry name" value="Helix-loop-helix DNA-binding domain"/>
    <property type="match status" value="1"/>
</dbReference>
<dbReference type="PANTHER" id="PTHR12565">
    <property type="entry name" value="STEROL REGULATORY ELEMENT-BINDING PROTEIN"/>
    <property type="match status" value="1"/>
</dbReference>
<accession>A0AAV1W4X1</accession>
<dbReference type="GO" id="GO:0003700">
    <property type="term" value="F:DNA-binding transcription factor activity"/>
    <property type="evidence" value="ECO:0007669"/>
    <property type="project" value="TreeGrafter"/>
</dbReference>
<reference evidence="7 8" key="1">
    <citation type="submission" date="2024-03" db="EMBL/GenBank/DDBJ databases">
        <authorList>
            <person name="Martinez-Hernandez J."/>
        </authorList>
    </citation>
    <scope>NUCLEOTIDE SEQUENCE [LARGE SCALE GENOMIC DNA]</scope>
</reference>
<evidence type="ECO:0000256" key="5">
    <source>
        <dbReference type="SAM" id="MobiDB-lite"/>
    </source>
</evidence>
<dbReference type="FunFam" id="4.10.280.10:FF:000002">
    <property type="entry name" value="Basic helix-loop-helix transcription factor"/>
    <property type="match status" value="1"/>
</dbReference>
<comment type="subcellular location">
    <subcellularLocation>
        <location evidence="1">Nucleus</location>
    </subcellularLocation>
</comment>
<dbReference type="SUPFAM" id="SSF47459">
    <property type="entry name" value="HLH, helix-loop-helix DNA-binding domain"/>
    <property type="match status" value="1"/>
</dbReference>
<keyword evidence="2" id="KW-0805">Transcription regulation</keyword>
<keyword evidence="4" id="KW-0539">Nucleus</keyword>
<evidence type="ECO:0000256" key="3">
    <source>
        <dbReference type="ARBA" id="ARBA00023163"/>
    </source>
</evidence>
<sequence length="375" mass="42171">MFQCSDMTVLEIQRARRKCEQEYQEEGFFCGTHFNSPHREDLIMMMGDDHSLNPDLGFQNGWPELGRFNMGFGSGFDVNSMASPTQIKETFKKRKPQKPHNSKGVAESVNKEKKIKVSGDEDESKMAEQTSKKNTKANTSKANKETCGESSKENSKDSEVQNPKPDYIHVRARRGQATDSHSLAERVRREKISGRMKYLQDLVPGCNKITGKAGMLDEIINYVQSLQRQVEFLSMKLAAVNPRLDLTIDDLFVKEVFPACSPRFPSTGMQSDITTNPAYLQFSPAQLVSYFGGLINMGINPSDVALRRTIRAPVSLPETFIDSSSCFTQVLPSSTWEGDFQNLYNNVNLDQARTASFPSQTFRGVVDTSNLKMHM</sequence>
<dbReference type="AlphaFoldDB" id="A0AAV1W4X1"/>
<protein>
    <recommendedName>
        <fullName evidence="6">BHLH domain-containing protein</fullName>
    </recommendedName>
</protein>